<dbReference type="OrthoDB" id="9785845at2"/>
<organism evidence="1 2">
    <name type="scientific">Sphingobacterium gobiense</name>
    <dbReference type="NCBI Taxonomy" id="1382456"/>
    <lineage>
        <taxon>Bacteria</taxon>
        <taxon>Pseudomonadati</taxon>
        <taxon>Bacteroidota</taxon>
        <taxon>Sphingobacteriia</taxon>
        <taxon>Sphingobacteriales</taxon>
        <taxon>Sphingobacteriaceae</taxon>
        <taxon>Sphingobacterium</taxon>
    </lineage>
</organism>
<dbReference type="Gene3D" id="3.40.50.720">
    <property type="entry name" value="NAD(P)-binding Rossmann-like Domain"/>
    <property type="match status" value="1"/>
</dbReference>
<accession>A0A2S9JTN8</accession>
<dbReference type="AlphaFoldDB" id="A0A2S9JTN8"/>
<dbReference type="InterPro" id="IPR036291">
    <property type="entry name" value="NAD(P)-bd_dom_sf"/>
</dbReference>
<protein>
    <submittedName>
        <fullName evidence="1">Epimerase</fullName>
    </submittedName>
</protein>
<keyword evidence="2" id="KW-1185">Reference proteome</keyword>
<sequence length="340" mass="38134">MENQVLVELEYKFTQPSALFLEDLAHIDGDFIFLGIGGKMGPSMAKLLLEGLRQVGVSRKVYGVSRFSDDSSRQYLENLGVETIVCDLLDDEALQSLPYAKNVIYLAGFKFGATGKEDFTWAMNTYLPGRIAEKYKNSRIVAFSSGNVLPFVDVRSGGVDESVLPEPIGEYAQSTLGRERIFTYFSKKNGTPILLYRLNYAVDFRYGVIREIAKQVYHQQPIDIRTNNVNVIWQSDANEIAIRSLLHVESPAKVLNVTGPEILSIKWVAEKLGELLGKEPLFVHEPEQTALLNNASECHRIFGYPQVGILDIITITAQWILQDGGEFGKDTHFQERGGKF</sequence>
<dbReference type="SUPFAM" id="SSF51735">
    <property type="entry name" value="NAD(P)-binding Rossmann-fold domains"/>
    <property type="match status" value="1"/>
</dbReference>
<name>A0A2S9JTN8_9SPHI</name>
<dbReference type="Proteomes" id="UP000238642">
    <property type="component" value="Unassembled WGS sequence"/>
</dbReference>
<dbReference type="RefSeq" id="WP_105723540.1">
    <property type="nucleotide sequence ID" value="NZ_PVBS01000001.1"/>
</dbReference>
<dbReference type="EMBL" id="PVBS01000001">
    <property type="protein sequence ID" value="PRD56588.1"/>
    <property type="molecule type" value="Genomic_DNA"/>
</dbReference>
<reference evidence="1 2" key="1">
    <citation type="submission" date="2018-02" db="EMBL/GenBank/DDBJ databases">
        <title>The draft genome of Sphingobacterium gobiense H7.</title>
        <authorList>
            <person name="Li L."/>
            <person name="Liu L."/>
            <person name="Zhang X."/>
            <person name="Wang T."/>
            <person name="Liang L."/>
        </authorList>
    </citation>
    <scope>NUCLEOTIDE SEQUENCE [LARGE SCALE GENOMIC DNA]</scope>
    <source>
        <strain evidence="1 2">ACCC 05757</strain>
    </source>
</reference>
<gene>
    <name evidence="1" type="ORF">C5749_04945</name>
</gene>
<evidence type="ECO:0000313" key="2">
    <source>
        <dbReference type="Proteomes" id="UP000238642"/>
    </source>
</evidence>
<proteinExistence type="predicted"/>
<comment type="caution">
    <text evidence="1">The sequence shown here is derived from an EMBL/GenBank/DDBJ whole genome shotgun (WGS) entry which is preliminary data.</text>
</comment>
<evidence type="ECO:0000313" key="1">
    <source>
        <dbReference type="EMBL" id="PRD56588.1"/>
    </source>
</evidence>